<accession>A0A811KYQ4</accession>
<dbReference type="Gene3D" id="1.10.455.10">
    <property type="entry name" value="Ribosomal protein S7 domain"/>
    <property type="match status" value="1"/>
</dbReference>
<keyword evidence="10" id="KW-1185">Reference proteome</keyword>
<evidence type="ECO:0000256" key="7">
    <source>
        <dbReference type="ARBA" id="ARBA00062683"/>
    </source>
</evidence>
<evidence type="ECO:0000256" key="6">
    <source>
        <dbReference type="ARBA" id="ARBA00041309"/>
    </source>
</evidence>
<feature type="domain" description="Small ribosomal subunit protein uS7" evidence="8">
    <location>
        <begin position="64"/>
        <end position="214"/>
    </location>
</feature>
<keyword evidence="4" id="KW-0687">Ribonucleoprotein</keyword>
<dbReference type="InterPro" id="IPR023798">
    <property type="entry name" value="Ribosomal_uS7_dom"/>
</dbReference>
<dbReference type="AlphaFoldDB" id="A0A811KYQ4"/>
<evidence type="ECO:0000256" key="2">
    <source>
        <dbReference type="ARBA" id="ARBA00022980"/>
    </source>
</evidence>
<comment type="similarity">
    <text evidence="1">Belongs to the universal ribosomal protein uS7 family.</text>
</comment>
<dbReference type="GO" id="GO:0005840">
    <property type="term" value="C:ribosome"/>
    <property type="evidence" value="ECO:0007669"/>
    <property type="project" value="UniProtKB-KW"/>
</dbReference>
<dbReference type="InterPro" id="IPR036823">
    <property type="entry name" value="Ribosomal_uS7_dom_sf"/>
</dbReference>
<evidence type="ECO:0000313" key="10">
    <source>
        <dbReference type="Proteomes" id="UP000614601"/>
    </source>
</evidence>
<evidence type="ECO:0000256" key="4">
    <source>
        <dbReference type="ARBA" id="ARBA00023274"/>
    </source>
</evidence>
<evidence type="ECO:0000256" key="1">
    <source>
        <dbReference type="ARBA" id="ARBA00007151"/>
    </source>
</evidence>
<evidence type="ECO:0000259" key="8">
    <source>
        <dbReference type="Pfam" id="PF00177"/>
    </source>
</evidence>
<dbReference type="OrthoDB" id="9972728at2759"/>
<keyword evidence="2" id="KW-0689">Ribosomal protein</keyword>
<protein>
    <recommendedName>
        <fullName evidence="5">Small ribosomal subunit protein uS7m</fullName>
    </recommendedName>
    <alternativeName>
        <fullName evidence="6">28S ribosomal protein S7, mitochondrial</fullName>
    </alternativeName>
</protein>
<evidence type="ECO:0000256" key="5">
    <source>
        <dbReference type="ARBA" id="ARBA00039306"/>
    </source>
</evidence>
<organism evidence="9 10">
    <name type="scientific">Bursaphelenchus okinawaensis</name>
    <dbReference type="NCBI Taxonomy" id="465554"/>
    <lineage>
        <taxon>Eukaryota</taxon>
        <taxon>Metazoa</taxon>
        <taxon>Ecdysozoa</taxon>
        <taxon>Nematoda</taxon>
        <taxon>Chromadorea</taxon>
        <taxon>Rhabditida</taxon>
        <taxon>Tylenchina</taxon>
        <taxon>Tylenchomorpha</taxon>
        <taxon>Aphelenchoidea</taxon>
        <taxon>Aphelenchoididae</taxon>
        <taxon>Bursaphelenchus</taxon>
    </lineage>
</organism>
<comment type="caution">
    <text evidence="9">The sequence shown here is derived from an EMBL/GenBank/DDBJ whole genome shotgun (WGS) entry which is preliminary data.</text>
</comment>
<keyword evidence="3" id="KW-0496">Mitochondrion</keyword>
<comment type="subunit">
    <text evidence="7">Component of the mitochondrial ribosome small subunit (28S) which comprises a 12S rRNA and about 30 distinct proteins.</text>
</comment>
<dbReference type="Proteomes" id="UP000783686">
    <property type="component" value="Unassembled WGS sequence"/>
</dbReference>
<dbReference type="EMBL" id="CAJFCW020000004">
    <property type="protein sequence ID" value="CAG9114721.1"/>
    <property type="molecule type" value="Genomic_DNA"/>
</dbReference>
<dbReference type="FunFam" id="1.10.455.10:FF:000009">
    <property type="entry name" value="Ribosomal protein S7"/>
    <property type="match status" value="1"/>
</dbReference>
<dbReference type="Proteomes" id="UP000614601">
    <property type="component" value="Unassembled WGS sequence"/>
</dbReference>
<reference evidence="9" key="1">
    <citation type="submission" date="2020-09" db="EMBL/GenBank/DDBJ databases">
        <authorList>
            <person name="Kikuchi T."/>
        </authorList>
    </citation>
    <scope>NUCLEOTIDE SEQUENCE</scope>
    <source>
        <strain evidence="9">SH1</strain>
    </source>
</reference>
<sequence length="222" mass="25795">MATSSACQVARRCFGHFSIARRSVFGEHTFADPIIDLKELKKPLPEDDLRNYRYIKPMDSDEVPVFYRDRVIDKLIRVCMKGGNRELCKKNVYAALEQVKRNQYRKWLNKKEDEYVELDPFVIANKAIKNCTPLMKLLPYTRGGVTYQVPFPIRASEAEFKAMKMLREICRERAFHGATSFPQIMSTELCAAFENEGLTVQAKQDLHKQCEANRAFAHYRSK</sequence>
<proteinExistence type="inferred from homology"/>
<evidence type="ECO:0000313" key="9">
    <source>
        <dbReference type="EMBL" id="CAD5221193.1"/>
    </source>
</evidence>
<dbReference type="Pfam" id="PF00177">
    <property type="entry name" value="Ribosomal_S7"/>
    <property type="match status" value="1"/>
</dbReference>
<dbReference type="InterPro" id="IPR000235">
    <property type="entry name" value="Ribosomal_uS7"/>
</dbReference>
<dbReference type="PANTHER" id="PTHR11205">
    <property type="entry name" value="RIBOSOMAL PROTEIN S7"/>
    <property type="match status" value="1"/>
</dbReference>
<evidence type="ECO:0000256" key="3">
    <source>
        <dbReference type="ARBA" id="ARBA00023128"/>
    </source>
</evidence>
<dbReference type="EMBL" id="CAJFDH010000004">
    <property type="protein sequence ID" value="CAD5221193.1"/>
    <property type="molecule type" value="Genomic_DNA"/>
</dbReference>
<dbReference type="GO" id="GO:0006412">
    <property type="term" value="P:translation"/>
    <property type="evidence" value="ECO:0007669"/>
    <property type="project" value="InterPro"/>
</dbReference>
<name>A0A811KYQ4_9BILA</name>
<gene>
    <name evidence="9" type="ORF">BOKJ2_LOCUS9322</name>
</gene>
<dbReference type="GO" id="GO:1990904">
    <property type="term" value="C:ribonucleoprotein complex"/>
    <property type="evidence" value="ECO:0007669"/>
    <property type="project" value="UniProtKB-KW"/>
</dbReference>
<dbReference type="SUPFAM" id="SSF47973">
    <property type="entry name" value="Ribosomal protein S7"/>
    <property type="match status" value="1"/>
</dbReference>